<feature type="compositionally biased region" description="Basic and acidic residues" evidence="1">
    <location>
        <begin position="10"/>
        <end position="27"/>
    </location>
</feature>
<reference evidence="2" key="1">
    <citation type="submission" date="2020-03" db="EMBL/GenBank/DDBJ databases">
        <authorList>
            <person name="Weist P."/>
        </authorList>
    </citation>
    <scope>NUCLEOTIDE SEQUENCE</scope>
</reference>
<evidence type="ECO:0000313" key="2">
    <source>
        <dbReference type="EMBL" id="CAB1460708.1"/>
    </source>
</evidence>
<comment type="caution">
    <text evidence="2">The sequence shown here is derived from an EMBL/GenBank/DDBJ whole genome shotgun (WGS) entry which is preliminary data.</text>
</comment>
<protein>
    <submittedName>
        <fullName evidence="2">Uncharacterized protein</fullName>
    </submittedName>
</protein>
<keyword evidence="3" id="KW-1185">Reference proteome</keyword>
<dbReference type="AlphaFoldDB" id="A0A9N7Z9Y1"/>
<evidence type="ECO:0000313" key="3">
    <source>
        <dbReference type="Proteomes" id="UP001153269"/>
    </source>
</evidence>
<gene>
    <name evidence="2" type="ORF">PLEPLA_LOCUS48580</name>
</gene>
<feature type="region of interest" description="Disordered" evidence="1">
    <location>
        <begin position="129"/>
        <end position="152"/>
    </location>
</feature>
<dbReference type="EMBL" id="CADEAL010004491">
    <property type="protein sequence ID" value="CAB1460708.1"/>
    <property type="molecule type" value="Genomic_DNA"/>
</dbReference>
<organism evidence="2 3">
    <name type="scientific">Pleuronectes platessa</name>
    <name type="common">European plaice</name>
    <dbReference type="NCBI Taxonomy" id="8262"/>
    <lineage>
        <taxon>Eukaryota</taxon>
        <taxon>Metazoa</taxon>
        <taxon>Chordata</taxon>
        <taxon>Craniata</taxon>
        <taxon>Vertebrata</taxon>
        <taxon>Euteleostomi</taxon>
        <taxon>Actinopterygii</taxon>
        <taxon>Neopterygii</taxon>
        <taxon>Teleostei</taxon>
        <taxon>Neoteleostei</taxon>
        <taxon>Acanthomorphata</taxon>
        <taxon>Carangaria</taxon>
        <taxon>Pleuronectiformes</taxon>
        <taxon>Pleuronectoidei</taxon>
        <taxon>Pleuronectidae</taxon>
        <taxon>Pleuronectes</taxon>
    </lineage>
</organism>
<proteinExistence type="predicted"/>
<accession>A0A9N7Z9Y1</accession>
<evidence type="ECO:0000256" key="1">
    <source>
        <dbReference type="SAM" id="MobiDB-lite"/>
    </source>
</evidence>
<sequence length="152" mass="16714">MENENIRAVSEAREETCQERGRGNGHREQACLRTQEVLSPHHATDKLSPSAGTETGGHTMLWPTLDLQKITLCFCVVADLTRLNGQGCNGAHSCCEEAHLKRVTAASSDLQGEKTQVELLLFCSLRGRDGEQKKRQQQQEKAAIGAGRISEE</sequence>
<feature type="compositionally biased region" description="Basic and acidic residues" evidence="1">
    <location>
        <begin position="129"/>
        <end position="138"/>
    </location>
</feature>
<name>A0A9N7Z9Y1_PLEPL</name>
<dbReference type="Proteomes" id="UP001153269">
    <property type="component" value="Unassembled WGS sequence"/>
</dbReference>
<feature type="region of interest" description="Disordered" evidence="1">
    <location>
        <begin position="1"/>
        <end position="27"/>
    </location>
</feature>